<evidence type="ECO:0000256" key="7">
    <source>
        <dbReference type="ARBA" id="ARBA00023163"/>
    </source>
</evidence>
<comment type="subcellular location">
    <subcellularLocation>
        <location evidence="1">Nucleus</location>
    </subcellularLocation>
</comment>
<evidence type="ECO:0000256" key="1">
    <source>
        <dbReference type="ARBA" id="ARBA00004123"/>
    </source>
</evidence>
<feature type="domain" description="C2H2-type" evidence="10">
    <location>
        <begin position="40"/>
        <end position="62"/>
    </location>
</feature>
<dbReference type="GO" id="GO:0010200">
    <property type="term" value="P:response to chitin"/>
    <property type="evidence" value="ECO:0007669"/>
    <property type="project" value="TreeGrafter"/>
</dbReference>
<keyword evidence="5" id="KW-0862">Zinc</keyword>
<evidence type="ECO:0000256" key="2">
    <source>
        <dbReference type="ARBA" id="ARBA00022723"/>
    </source>
</evidence>
<evidence type="ECO:0000259" key="10">
    <source>
        <dbReference type="PROSITE" id="PS50157"/>
    </source>
</evidence>
<dbReference type="OrthoDB" id="1028657at2759"/>
<comment type="caution">
    <text evidence="11">The sequence shown here is derived from an EMBL/GenBank/DDBJ whole genome shotgun (WGS) entry which is preliminary data.</text>
</comment>
<dbReference type="SMART" id="SM00355">
    <property type="entry name" value="ZnF_C2H2"/>
    <property type="match status" value="2"/>
</dbReference>
<sequence length="173" mass="18873">MVARSESLDRTAEDPTANCLMLLSRVGECGSGGDAESRVFRCKTCMKEFSSFQALGGHRVSHKKPVVNNSSGGEEQLGLVVIKKKTKKTGWHHRCSICGLEFQMGQALGGHMRKHWNKEDSGGALVTHSFFPEAAMIRPSKETCKGKEVACLESGPDSIDGVNLKLELGRTMY</sequence>
<keyword evidence="3" id="KW-0677">Repeat</keyword>
<dbReference type="SUPFAM" id="SSF57667">
    <property type="entry name" value="beta-beta-alpha zinc fingers"/>
    <property type="match status" value="1"/>
</dbReference>
<evidence type="ECO:0000256" key="4">
    <source>
        <dbReference type="ARBA" id="ARBA00022771"/>
    </source>
</evidence>
<proteinExistence type="predicted"/>
<evidence type="ECO:0000256" key="5">
    <source>
        <dbReference type="ARBA" id="ARBA00022833"/>
    </source>
</evidence>
<gene>
    <name evidence="11" type="ORF">Bca52824_010732</name>
</gene>
<dbReference type="Pfam" id="PF13912">
    <property type="entry name" value="zf-C2H2_6"/>
    <property type="match status" value="2"/>
</dbReference>
<evidence type="ECO:0000313" key="11">
    <source>
        <dbReference type="EMBL" id="KAG2328004.1"/>
    </source>
</evidence>
<evidence type="ECO:0000256" key="9">
    <source>
        <dbReference type="PROSITE-ProRule" id="PRU00042"/>
    </source>
</evidence>
<dbReference type="InterPro" id="IPR036236">
    <property type="entry name" value="Znf_C2H2_sf"/>
</dbReference>
<dbReference type="InterPro" id="IPR013087">
    <property type="entry name" value="Znf_C2H2_type"/>
</dbReference>
<dbReference type="PANTHER" id="PTHR26374">
    <property type="entry name" value="ZINC FINGER PROTEIN ZAT5"/>
    <property type="match status" value="1"/>
</dbReference>
<dbReference type="GO" id="GO:0005634">
    <property type="term" value="C:nucleus"/>
    <property type="evidence" value="ECO:0007669"/>
    <property type="project" value="UniProtKB-SubCell"/>
</dbReference>
<dbReference type="GO" id="GO:0006950">
    <property type="term" value="P:response to stress"/>
    <property type="evidence" value="ECO:0007669"/>
    <property type="project" value="TreeGrafter"/>
</dbReference>
<evidence type="ECO:0000256" key="3">
    <source>
        <dbReference type="ARBA" id="ARBA00022737"/>
    </source>
</evidence>
<keyword evidence="2" id="KW-0479">Metal-binding</keyword>
<name>A0A8X7WC93_BRACI</name>
<dbReference type="PROSITE" id="PS00028">
    <property type="entry name" value="ZINC_FINGER_C2H2_1"/>
    <property type="match status" value="2"/>
</dbReference>
<keyword evidence="4 9" id="KW-0863">Zinc-finger</keyword>
<feature type="domain" description="C2H2-type" evidence="10">
    <location>
        <begin position="93"/>
        <end position="120"/>
    </location>
</feature>
<dbReference type="EMBL" id="JAAMPC010000002">
    <property type="protein sequence ID" value="KAG2328004.1"/>
    <property type="molecule type" value="Genomic_DNA"/>
</dbReference>
<organism evidence="11 12">
    <name type="scientific">Brassica carinata</name>
    <name type="common">Ethiopian mustard</name>
    <name type="synonym">Abyssinian cabbage</name>
    <dbReference type="NCBI Taxonomy" id="52824"/>
    <lineage>
        <taxon>Eukaryota</taxon>
        <taxon>Viridiplantae</taxon>
        <taxon>Streptophyta</taxon>
        <taxon>Embryophyta</taxon>
        <taxon>Tracheophyta</taxon>
        <taxon>Spermatophyta</taxon>
        <taxon>Magnoliopsida</taxon>
        <taxon>eudicotyledons</taxon>
        <taxon>Gunneridae</taxon>
        <taxon>Pentapetalae</taxon>
        <taxon>rosids</taxon>
        <taxon>malvids</taxon>
        <taxon>Brassicales</taxon>
        <taxon>Brassicaceae</taxon>
        <taxon>Brassiceae</taxon>
        <taxon>Brassica</taxon>
    </lineage>
</organism>
<dbReference type="Gene3D" id="3.30.160.60">
    <property type="entry name" value="Classic Zinc Finger"/>
    <property type="match status" value="1"/>
</dbReference>
<dbReference type="GO" id="GO:0008270">
    <property type="term" value="F:zinc ion binding"/>
    <property type="evidence" value="ECO:0007669"/>
    <property type="project" value="UniProtKB-KW"/>
</dbReference>
<dbReference type="PANTHER" id="PTHR26374:SF394">
    <property type="entry name" value="C2H2-TYPE DOMAIN-CONTAINING PROTEIN"/>
    <property type="match status" value="1"/>
</dbReference>
<accession>A0A8X7WC93</accession>
<keyword evidence="12" id="KW-1185">Reference proteome</keyword>
<reference evidence="11 12" key="1">
    <citation type="submission" date="2020-02" db="EMBL/GenBank/DDBJ databases">
        <authorList>
            <person name="Ma Q."/>
            <person name="Huang Y."/>
            <person name="Song X."/>
            <person name="Pei D."/>
        </authorList>
    </citation>
    <scope>NUCLEOTIDE SEQUENCE [LARGE SCALE GENOMIC DNA]</scope>
    <source>
        <strain evidence="11">Sxm20200214</strain>
        <tissue evidence="11">Leaf</tissue>
    </source>
</reference>
<evidence type="ECO:0000256" key="6">
    <source>
        <dbReference type="ARBA" id="ARBA00023015"/>
    </source>
</evidence>
<dbReference type="AlphaFoldDB" id="A0A8X7WC93"/>
<keyword evidence="8" id="KW-0539">Nucleus</keyword>
<evidence type="ECO:0000256" key="8">
    <source>
        <dbReference type="ARBA" id="ARBA00023242"/>
    </source>
</evidence>
<dbReference type="PROSITE" id="PS50157">
    <property type="entry name" value="ZINC_FINGER_C2H2_2"/>
    <property type="match status" value="2"/>
</dbReference>
<keyword evidence="6" id="KW-0805">Transcription regulation</keyword>
<dbReference type="Proteomes" id="UP000886595">
    <property type="component" value="Unassembled WGS sequence"/>
</dbReference>
<keyword evidence="7" id="KW-0804">Transcription</keyword>
<protein>
    <recommendedName>
        <fullName evidence="10">C2H2-type domain-containing protein</fullName>
    </recommendedName>
</protein>
<evidence type="ECO:0000313" key="12">
    <source>
        <dbReference type="Proteomes" id="UP000886595"/>
    </source>
</evidence>